<gene>
    <name evidence="11" type="ORF">PMG11_05674</name>
</gene>
<evidence type="ECO:0000256" key="5">
    <source>
        <dbReference type="ARBA" id="ARBA00022490"/>
    </source>
</evidence>
<dbReference type="InterPro" id="IPR017998">
    <property type="entry name" value="Chaperone_TCP-1"/>
</dbReference>
<dbReference type="STRING" id="104259.A0A0F7TJS0"/>
<dbReference type="NCBIfam" id="NF041082">
    <property type="entry name" value="thermosome_alpha"/>
    <property type="match status" value="1"/>
</dbReference>
<reference evidence="12" key="1">
    <citation type="journal article" date="2015" name="Genome Announc.">
        <title>Draft genome sequence of the fungus Penicillium brasilianum MG11.</title>
        <authorList>
            <person name="Horn F."/>
            <person name="Linde J."/>
            <person name="Mattern D.J."/>
            <person name="Walther G."/>
            <person name="Guthke R."/>
            <person name="Brakhage A.A."/>
            <person name="Valiante V."/>
        </authorList>
    </citation>
    <scope>NUCLEOTIDE SEQUENCE [LARGE SCALE GENOMIC DNA]</scope>
    <source>
        <strain evidence="12">MG11</strain>
    </source>
</reference>
<dbReference type="InterPro" id="IPR027410">
    <property type="entry name" value="TCP-1-like_intermed_sf"/>
</dbReference>
<dbReference type="GO" id="GO:0140662">
    <property type="term" value="F:ATP-dependent protein folding chaperone"/>
    <property type="evidence" value="ECO:0007669"/>
    <property type="project" value="InterPro"/>
</dbReference>
<dbReference type="Pfam" id="PF00118">
    <property type="entry name" value="Cpn60_TCP1"/>
    <property type="match status" value="1"/>
</dbReference>
<organism evidence="11 12">
    <name type="scientific">Penicillium brasilianum</name>
    <dbReference type="NCBI Taxonomy" id="104259"/>
    <lineage>
        <taxon>Eukaryota</taxon>
        <taxon>Fungi</taxon>
        <taxon>Dikarya</taxon>
        <taxon>Ascomycota</taxon>
        <taxon>Pezizomycotina</taxon>
        <taxon>Eurotiomycetes</taxon>
        <taxon>Eurotiomycetidae</taxon>
        <taxon>Eurotiales</taxon>
        <taxon>Aspergillaceae</taxon>
        <taxon>Penicillium</taxon>
    </lineage>
</organism>
<dbReference type="Gene3D" id="3.30.260.10">
    <property type="entry name" value="TCP-1-like chaperonin intermediate domain"/>
    <property type="match status" value="1"/>
</dbReference>
<dbReference type="SUPFAM" id="SSF52029">
    <property type="entry name" value="GroEL apical domain-like"/>
    <property type="match status" value="1"/>
</dbReference>
<evidence type="ECO:0000256" key="9">
    <source>
        <dbReference type="RuleBase" id="RU004187"/>
    </source>
</evidence>
<dbReference type="InterPro" id="IPR027413">
    <property type="entry name" value="GROEL-like_equatorial_sf"/>
</dbReference>
<dbReference type="GO" id="GO:0005524">
    <property type="term" value="F:ATP binding"/>
    <property type="evidence" value="ECO:0007669"/>
    <property type="project" value="UniProtKB-KW"/>
</dbReference>
<keyword evidence="12" id="KW-1185">Reference proteome</keyword>
<dbReference type="PROSITE" id="PS00995">
    <property type="entry name" value="TCP1_3"/>
    <property type="match status" value="1"/>
</dbReference>
<keyword evidence="5" id="KW-0963">Cytoplasm</keyword>
<dbReference type="SUPFAM" id="SSF54849">
    <property type="entry name" value="GroEL-intermediate domain like"/>
    <property type="match status" value="1"/>
</dbReference>
<dbReference type="PANTHER" id="PTHR11353">
    <property type="entry name" value="CHAPERONIN"/>
    <property type="match status" value="1"/>
</dbReference>
<evidence type="ECO:0000256" key="8">
    <source>
        <dbReference type="ARBA" id="ARBA00023186"/>
    </source>
</evidence>
<dbReference type="PROSITE" id="PS00750">
    <property type="entry name" value="TCP1_1"/>
    <property type="match status" value="1"/>
</dbReference>
<dbReference type="InterPro" id="IPR002423">
    <property type="entry name" value="Cpn60/GroEL/TCP-1"/>
</dbReference>
<accession>A0A0F7TJS0</accession>
<comment type="subunit">
    <text evidence="3">Heterooligomeric complex of about 850 to 900 kDa that forms two stacked rings, 12 to 16 nm in diameter.</text>
</comment>
<proteinExistence type="inferred from homology"/>
<dbReference type="GO" id="GO:0016887">
    <property type="term" value="F:ATP hydrolysis activity"/>
    <property type="evidence" value="ECO:0007669"/>
    <property type="project" value="InterPro"/>
</dbReference>
<evidence type="ECO:0000256" key="6">
    <source>
        <dbReference type="ARBA" id="ARBA00022741"/>
    </source>
</evidence>
<protein>
    <recommendedName>
        <fullName evidence="4 10">T-complex protein 1 subunit delta</fullName>
    </recommendedName>
</protein>
<dbReference type="Proteomes" id="UP000042958">
    <property type="component" value="Unassembled WGS sequence"/>
</dbReference>
<evidence type="ECO:0000313" key="12">
    <source>
        <dbReference type="Proteomes" id="UP000042958"/>
    </source>
</evidence>
<dbReference type="GO" id="GO:0051082">
    <property type="term" value="F:unfolded protein binding"/>
    <property type="evidence" value="ECO:0007669"/>
    <property type="project" value="InterPro"/>
</dbReference>
<evidence type="ECO:0000256" key="7">
    <source>
        <dbReference type="ARBA" id="ARBA00022840"/>
    </source>
</evidence>
<sequence>MATTMAPGAVVNTTFKDKEKPMAVRQSNILAARAVADAIRTSLGPRGMDKMIQTAKGNTIITNDGNTMLRDMSVMHPAARMLVDLSAAQDVEAGDGTTSVVVIAGSLLGAAEKLLSKGIHPTVISESFQRAAGAAVEILHNMSRPINLNDRATLLQAASTSLSSKIVSQHSSLLGPMAVDSVLKVVDPKTAENVDLRNIRIVKKVGGTIEDSEMIDGLVLNQPVIKSSSGPTRIEKARIGLIQFQLSPPKPDMENQIVVNDYRQMDKILKEERQYLLNMVKKIQKTKCNVLLIQKSILRDAVNDLSLHFLSRLKILAIKDIERDEVEFLCKTLGCKPVANVDSFTEDKLGTADLVEEVQASGARYVKVTGIKQQTSAVNNQTVSIVARGANSLILDEAERSLHDALCVIRCLVKKRALIAGGGAPEVEVAHTLAMRARELTGTEAICWKAFADAMEVIPTTLAENAGLNSIKVVTDLRHRHAQGQHNAGVSIRSGGVKDDITEENILQPLLVSTSAIELAAETVKMIMRIDDIALSR</sequence>
<dbReference type="EMBL" id="CDHK01000005">
    <property type="protein sequence ID" value="CEJ56963.1"/>
    <property type="molecule type" value="Genomic_DNA"/>
</dbReference>
<comment type="similarity">
    <text evidence="2 9">Belongs to the TCP-1 chaperonin family.</text>
</comment>
<dbReference type="InterPro" id="IPR027409">
    <property type="entry name" value="GroEL-like_apical_dom_sf"/>
</dbReference>
<evidence type="ECO:0000256" key="3">
    <source>
        <dbReference type="ARBA" id="ARBA00011531"/>
    </source>
</evidence>
<dbReference type="InterPro" id="IPR054827">
    <property type="entry name" value="thermosome_alpha"/>
</dbReference>
<evidence type="ECO:0000256" key="4">
    <source>
        <dbReference type="ARBA" id="ARBA00016107"/>
    </source>
</evidence>
<dbReference type="NCBIfam" id="NF041083">
    <property type="entry name" value="thermosome_beta"/>
    <property type="match status" value="1"/>
</dbReference>
<keyword evidence="8 9" id="KW-0143">Chaperone</keyword>
<keyword evidence="6 9" id="KW-0547">Nucleotide-binding</keyword>
<name>A0A0F7TJS0_PENBI</name>
<dbReference type="PROSITE" id="PS00751">
    <property type="entry name" value="TCP1_2"/>
    <property type="match status" value="1"/>
</dbReference>
<dbReference type="NCBIfam" id="TIGR02342">
    <property type="entry name" value="chap_CCT_delta"/>
    <property type="match status" value="1"/>
</dbReference>
<dbReference type="FunFam" id="3.50.7.10:FF:000010">
    <property type="entry name" value="T-complex protein 1 subunit delta"/>
    <property type="match status" value="1"/>
</dbReference>
<evidence type="ECO:0000313" key="11">
    <source>
        <dbReference type="EMBL" id="CEJ56963.1"/>
    </source>
</evidence>
<dbReference type="InterPro" id="IPR002194">
    <property type="entry name" value="Chaperonin_TCP-1_CS"/>
</dbReference>
<comment type="subcellular location">
    <subcellularLocation>
        <location evidence="1">Cytoplasm</location>
    </subcellularLocation>
</comment>
<dbReference type="Gene3D" id="1.10.560.10">
    <property type="entry name" value="GroEL-like equatorial domain"/>
    <property type="match status" value="1"/>
</dbReference>
<dbReference type="GO" id="GO:0005832">
    <property type="term" value="C:chaperonin-containing T-complex"/>
    <property type="evidence" value="ECO:0007669"/>
    <property type="project" value="UniProtKB-ARBA"/>
</dbReference>
<dbReference type="AlphaFoldDB" id="A0A0F7TJS0"/>
<dbReference type="InterPro" id="IPR012717">
    <property type="entry name" value="Chap_CCT_delta"/>
</dbReference>
<dbReference type="CDD" id="cd03338">
    <property type="entry name" value="TCP1_delta"/>
    <property type="match status" value="1"/>
</dbReference>
<evidence type="ECO:0000256" key="10">
    <source>
        <dbReference type="RuleBase" id="RU004192"/>
    </source>
</evidence>
<evidence type="ECO:0000256" key="1">
    <source>
        <dbReference type="ARBA" id="ARBA00004496"/>
    </source>
</evidence>
<dbReference type="OrthoDB" id="10248520at2759"/>
<evidence type="ECO:0000256" key="2">
    <source>
        <dbReference type="ARBA" id="ARBA00008020"/>
    </source>
</evidence>
<keyword evidence="7 9" id="KW-0067">ATP-binding</keyword>
<dbReference type="SUPFAM" id="SSF48592">
    <property type="entry name" value="GroEL equatorial domain-like"/>
    <property type="match status" value="1"/>
</dbReference>
<dbReference type="PRINTS" id="PR00304">
    <property type="entry name" value="TCOMPLEXTCP1"/>
</dbReference>
<dbReference type="Gene3D" id="3.50.7.10">
    <property type="entry name" value="GroEL"/>
    <property type="match status" value="1"/>
</dbReference>
<dbReference type="InterPro" id="IPR053374">
    <property type="entry name" value="TCP-1_chaperonin"/>
</dbReference>